<keyword evidence="1 5" id="KW-0479">Metal-binding</keyword>
<keyword evidence="2" id="KW-0677">Repeat</keyword>
<evidence type="ECO:0000256" key="6">
    <source>
        <dbReference type="SAM" id="MobiDB-lite"/>
    </source>
</evidence>
<protein>
    <submittedName>
        <fullName evidence="8">Zinc finger CCCH domain-containing protein 56-like</fullName>
    </submittedName>
</protein>
<dbReference type="Proteomes" id="UP001327560">
    <property type="component" value="Chromosome 1"/>
</dbReference>
<accession>A0AAQ3JT40</accession>
<proteinExistence type="predicted"/>
<feature type="region of interest" description="Disordered" evidence="6">
    <location>
        <begin position="1"/>
        <end position="69"/>
    </location>
</feature>
<gene>
    <name evidence="8" type="ORF">Cni_G02636</name>
</gene>
<dbReference type="InterPro" id="IPR045877">
    <property type="entry name" value="ZFP36-like"/>
</dbReference>
<evidence type="ECO:0000256" key="3">
    <source>
        <dbReference type="ARBA" id="ARBA00022771"/>
    </source>
</evidence>
<dbReference type="FunFam" id="4.10.1000.10:FF:000003">
    <property type="entry name" value="Zinc finger CCCH domain-containing protein"/>
    <property type="match status" value="1"/>
</dbReference>
<feature type="domain" description="C3H1-type" evidence="7">
    <location>
        <begin position="116"/>
        <end position="144"/>
    </location>
</feature>
<feature type="domain" description="C3H1-type" evidence="7">
    <location>
        <begin position="75"/>
        <end position="103"/>
    </location>
</feature>
<dbReference type="PROSITE" id="PS50103">
    <property type="entry name" value="ZF_C3H1"/>
    <property type="match status" value="2"/>
</dbReference>
<dbReference type="GO" id="GO:0010468">
    <property type="term" value="P:regulation of gene expression"/>
    <property type="evidence" value="ECO:0007669"/>
    <property type="project" value="UniProtKB-ARBA"/>
</dbReference>
<dbReference type="PANTHER" id="PTHR12547">
    <property type="entry name" value="CCCH ZINC FINGER/TIS11-RELATED"/>
    <property type="match status" value="1"/>
</dbReference>
<evidence type="ECO:0000256" key="1">
    <source>
        <dbReference type="ARBA" id="ARBA00022723"/>
    </source>
</evidence>
<dbReference type="InterPro" id="IPR036855">
    <property type="entry name" value="Znf_CCCH_sf"/>
</dbReference>
<feature type="compositionally biased region" description="Basic and acidic residues" evidence="6">
    <location>
        <begin position="185"/>
        <end position="203"/>
    </location>
</feature>
<keyword evidence="9" id="KW-1185">Reference proteome</keyword>
<feature type="zinc finger region" description="C3H1-type" evidence="5">
    <location>
        <begin position="116"/>
        <end position="144"/>
    </location>
</feature>
<dbReference type="InterPro" id="IPR000571">
    <property type="entry name" value="Znf_CCCH"/>
</dbReference>
<dbReference type="SMART" id="SM00356">
    <property type="entry name" value="ZnF_C3H1"/>
    <property type="match status" value="2"/>
</dbReference>
<dbReference type="Pfam" id="PF14608">
    <property type="entry name" value="zf-CCCH_2"/>
    <property type="match status" value="1"/>
</dbReference>
<dbReference type="Gene3D" id="4.10.1000.10">
    <property type="entry name" value="Zinc finger, CCCH-type"/>
    <property type="match status" value="1"/>
</dbReference>
<dbReference type="PANTHER" id="PTHR12547:SF156">
    <property type="entry name" value="ZINC FINGER CCCH DOMAIN-CONTAINING PROTEIN 12"/>
    <property type="match status" value="1"/>
</dbReference>
<dbReference type="AlphaFoldDB" id="A0AAQ3JT40"/>
<dbReference type="GO" id="GO:0003729">
    <property type="term" value="F:mRNA binding"/>
    <property type="evidence" value="ECO:0007669"/>
    <property type="project" value="InterPro"/>
</dbReference>
<name>A0AAQ3JT40_9LILI</name>
<evidence type="ECO:0000313" key="9">
    <source>
        <dbReference type="Proteomes" id="UP001327560"/>
    </source>
</evidence>
<dbReference type="GO" id="GO:0008270">
    <property type="term" value="F:zinc ion binding"/>
    <property type="evidence" value="ECO:0007669"/>
    <property type="project" value="UniProtKB-KW"/>
</dbReference>
<dbReference type="EMBL" id="CP136890">
    <property type="protein sequence ID" value="WOK93935.1"/>
    <property type="molecule type" value="Genomic_DNA"/>
</dbReference>
<dbReference type="Pfam" id="PF00642">
    <property type="entry name" value="zf-CCCH"/>
    <property type="match status" value="1"/>
</dbReference>
<feature type="zinc finger region" description="C3H1-type" evidence="5">
    <location>
        <begin position="75"/>
        <end position="103"/>
    </location>
</feature>
<dbReference type="SUPFAM" id="SSF90229">
    <property type="entry name" value="CCCH zinc finger"/>
    <property type="match status" value="2"/>
</dbReference>
<reference evidence="8 9" key="1">
    <citation type="submission" date="2023-10" db="EMBL/GenBank/DDBJ databases">
        <title>Chromosome-scale genome assembly provides insights into flower coloration mechanisms of Canna indica.</title>
        <authorList>
            <person name="Li C."/>
        </authorList>
    </citation>
    <scope>NUCLEOTIDE SEQUENCE [LARGE SCALE GENOMIC DNA]</scope>
    <source>
        <tissue evidence="8">Flower</tissue>
    </source>
</reference>
<dbReference type="GO" id="GO:0051252">
    <property type="term" value="P:regulation of RNA metabolic process"/>
    <property type="evidence" value="ECO:0007669"/>
    <property type="project" value="UniProtKB-ARBA"/>
</dbReference>
<evidence type="ECO:0000313" key="8">
    <source>
        <dbReference type="EMBL" id="WOK93935.1"/>
    </source>
</evidence>
<feature type="region of interest" description="Disordered" evidence="6">
    <location>
        <begin position="175"/>
        <end position="203"/>
    </location>
</feature>
<sequence length="273" mass="30493">MFIPNLLASPASSTTSPLPGAIERPPHPPLSGRRREAHQSMEHSHPKKPGTFIHSPPQQEAPLVPSRPPASTSAFYKTRLCQKFCATGSCPFGDSCTFAHGQEDLRPTPSNWHDRPPRPRFCRKFLSGEVCPYGDGCSYLHERHDGSARTATGGSASGLHRSQGSEGFDCVSRYHGSNQSTPWLRDSKRFRDSENTGRRHTNEERFLLPRSSSELKQPPVNFGVNMESSPVYVPRNPLYTSRNDPMNLQKTHKSFRNLAGIKKINGVYADWIE</sequence>
<keyword evidence="3 5" id="KW-0863">Zinc-finger</keyword>
<evidence type="ECO:0000256" key="2">
    <source>
        <dbReference type="ARBA" id="ARBA00022737"/>
    </source>
</evidence>
<evidence type="ECO:0000256" key="4">
    <source>
        <dbReference type="ARBA" id="ARBA00022833"/>
    </source>
</evidence>
<feature type="compositionally biased region" description="Basic and acidic residues" evidence="6">
    <location>
        <begin position="33"/>
        <end position="44"/>
    </location>
</feature>
<keyword evidence="4 5" id="KW-0862">Zinc</keyword>
<evidence type="ECO:0000256" key="5">
    <source>
        <dbReference type="PROSITE-ProRule" id="PRU00723"/>
    </source>
</evidence>
<organism evidence="8 9">
    <name type="scientific">Canna indica</name>
    <name type="common">Indian-shot</name>
    <dbReference type="NCBI Taxonomy" id="4628"/>
    <lineage>
        <taxon>Eukaryota</taxon>
        <taxon>Viridiplantae</taxon>
        <taxon>Streptophyta</taxon>
        <taxon>Embryophyta</taxon>
        <taxon>Tracheophyta</taxon>
        <taxon>Spermatophyta</taxon>
        <taxon>Magnoliopsida</taxon>
        <taxon>Liliopsida</taxon>
        <taxon>Zingiberales</taxon>
        <taxon>Cannaceae</taxon>
        <taxon>Canna</taxon>
    </lineage>
</organism>
<evidence type="ECO:0000259" key="7">
    <source>
        <dbReference type="PROSITE" id="PS50103"/>
    </source>
</evidence>
<feature type="compositionally biased region" description="Low complexity" evidence="6">
    <location>
        <begin position="1"/>
        <end position="19"/>
    </location>
</feature>